<evidence type="ECO:0000313" key="2">
    <source>
        <dbReference type="Proteomes" id="UP001172386"/>
    </source>
</evidence>
<protein>
    <submittedName>
        <fullName evidence="1">Uncharacterized protein</fullName>
    </submittedName>
</protein>
<proteinExistence type="predicted"/>
<comment type="caution">
    <text evidence="1">The sequence shown here is derived from an EMBL/GenBank/DDBJ whole genome shotgun (WGS) entry which is preliminary data.</text>
</comment>
<dbReference type="Proteomes" id="UP001172386">
    <property type="component" value="Unassembled WGS sequence"/>
</dbReference>
<evidence type="ECO:0000313" key="1">
    <source>
        <dbReference type="EMBL" id="KAJ9655120.1"/>
    </source>
</evidence>
<reference evidence="1" key="1">
    <citation type="submission" date="2022-10" db="EMBL/GenBank/DDBJ databases">
        <title>Culturing micro-colonial fungi from biological soil crusts in the Mojave desert and describing Neophaeococcomyces mojavensis, and introducing the new genera and species Taxawa tesnikishii.</title>
        <authorList>
            <person name="Kurbessoian T."/>
            <person name="Stajich J.E."/>
        </authorList>
    </citation>
    <scope>NUCLEOTIDE SEQUENCE</scope>
    <source>
        <strain evidence="1">JES_112</strain>
    </source>
</reference>
<sequence>MARPRTDTTAIPKEPHSLSLKVLRLSRPSLTQQHALPQDDLSKIPHSASLAYPSEAADQGFLLSSNLSLPPAFGLAYVGESFACSLCANNELAKGASKVITGVRIAAEMQTPSQTVALPTSGATADDDTAELVYDASIQRIVRFDLKEEGNHVLIVSLTYTETTQSSDTTASGGRVRSFRKLYQFQAQPCLSVRTKATELAPQEIPDKSLGPYGRATLIRYVLEAQLENVSEGVIVLEQTKLLPYPPFKAKSLNWDMDVGKEHKQENTSLSPRDVLQLAFLVEQEADVSNGVEELKANLKRDGRTVLGQIALEWRSGMGEKGQLTTGTLFSRRRA</sequence>
<dbReference type="EMBL" id="JAPDRQ010000104">
    <property type="protein sequence ID" value="KAJ9655120.1"/>
    <property type="molecule type" value="Genomic_DNA"/>
</dbReference>
<accession>A0ACC3A482</accession>
<gene>
    <name evidence="1" type="ORF">H2198_005976</name>
</gene>
<name>A0ACC3A482_9EURO</name>
<organism evidence="1 2">
    <name type="scientific">Neophaeococcomyces mojaviensis</name>
    <dbReference type="NCBI Taxonomy" id="3383035"/>
    <lineage>
        <taxon>Eukaryota</taxon>
        <taxon>Fungi</taxon>
        <taxon>Dikarya</taxon>
        <taxon>Ascomycota</taxon>
        <taxon>Pezizomycotina</taxon>
        <taxon>Eurotiomycetes</taxon>
        <taxon>Chaetothyriomycetidae</taxon>
        <taxon>Chaetothyriales</taxon>
        <taxon>Chaetothyriales incertae sedis</taxon>
        <taxon>Neophaeococcomyces</taxon>
    </lineage>
</organism>
<keyword evidence="2" id="KW-1185">Reference proteome</keyword>